<organism evidence="3 4">
    <name type="scientific">Streptomyces bohaiensis</name>
    <dbReference type="NCBI Taxonomy" id="1431344"/>
    <lineage>
        <taxon>Bacteria</taxon>
        <taxon>Bacillati</taxon>
        <taxon>Actinomycetota</taxon>
        <taxon>Actinomycetes</taxon>
        <taxon>Kitasatosporales</taxon>
        <taxon>Streptomycetaceae</taxon>
        <taxon>Streptomyces</taxon>
    </lineage>
</organism>
<feature type="region of interest" description="Disordered" evidence="1">
    <location>
        <begin position="1"/>
        <end position="116"/>
    </location>
</feature>
<evidence type="ECO:0000313" key="3">
    <source>
        <dbReference type="EMBL" id="NJQ17713.1"/>
    </source>
</evidence>
<evidence type="ECO:0000313" key="4">
    <source>
        <dbReference type="Proteomes" id="UP000727056"/>
    </source>
</evidence>
<keyword evidence="2" id="KW-1133">Transmembrane helix</keyword>
<keyword evidence="2" id="KW-0472">Membrane</keyword>
<reference evidence="3 4" key="1">
    <citation type="submission" date="2020-03" db="EMBL/GenBank/DDBJ databases">
        <title>Draft genome of Streptomyces sp. ventii, isolated from the Axial Seamount in the Pacific Ocean, and resequencing of the two type strains Streptomyces lonarensis strain NCL 716 and Streptomyces bohaiensis strain 11A07.</title>
        <authorList>
            <person name="Loughran R.M."/>
            <person name="Pfannmuller K.M."/>
            <person name="Wasson B.J."/>
            <person name="Deadmond M.C."/>
            <person name="Paddock B.E."/>
            <person name="Koyack M.J."/>
            <person name="Gallegos D.A."/>
            <person name="Mitchell E.A."/>
            <person name="Ushijima B."/>
            <person name="Saw J.H."/>
            <person name="Mcphail K.L."/>
            <person name="Videau P."/>
        </authorList>
    </citation>
    <scope>NUCLEOTIDE SEQUENCE [LARGE SCALE GENOMIC DNA]</scope>
    <source>
        <strain evidence="3 4">11A07</strain>
    </source>
</reference>
<sequence>MTDRRRESSSDGRAGGEPNPFAAPPDGAPDRPWHLRRRAGRDNGSGDGGRDGSDGGRDGSGEGDGEEDNRKSAWGRQWSSRQPGRQSGGFGQSPADRGQDGDREGRRRPGWDPADPRQRHARYALLAGGWAFVGAVFAWDWLALLLGALALYWGVDALRGTKQELTAEERAASGADGDRAAAGGGSDTAATGDGAPERPSTPPAGGKGGRRSLLLSTSFGIGLASLAIAVVVANFTVQMVYKDYFDCAADALTIASQDACADRLPEVLHDVYIPQN</sequence>
<feature type="transmembrane region" description="Helical" evidence="2">
    <location>
        <begin position="213"/>
        <end position="235"/>
    </location>
</feature>
<evidence type="ECO:0000256" key="1">
    <source>
        <dbReference type="SAM" id="MobiDB-lite"/>
    </source>
</evidence>
<comment type="caution">
    <text evidence="3">The sequence shown here is derived from an EMBL/GenBank/DDBJ whole genome shotgun (WGS) entry which is preliminary data.</text>
</comment>
<dbReference type="EMBL" id="JAAVJC010000383">
    <property type="protein sequence ID" value="NJQ17713.1"/>
    <property type="molecule type" value="Genomic_DNA"/>
</dbReference>
<gene>
    <name evidence="3" type="ORF">HCN52_22930</name>
</gene>
<evidence type="ECO:0000256" key="2">
    <source>
        <dbReference type="SAM" id="Phobius"/>
    </source>
</evidence>
<feature type="compositionally biased region" description="Basic and acidic residues" evidence="1">
    <location>
        <begin position="97"/>
        <end position="116"/>
    </location>
</feature>
<name>A0ABX1CIJ8_9ACTN</name>
<proteinExistence type="predicted"/>
<evidence type="ECO:0008006" key="5">
    <source>
        <dbReference type="Google" id="ProtNLM"/>
    </source>
</evidence>
<feature type="compositionally biased region" description="Basic and acidic residues" evidence="1">
    <location>
        <begin position="1"/>
        <end position="10"/>
    </location>
</feature>
<feature type="compositionally biased region" description="Basic and acidic residues" evidence="1">
    <location>
        <begin position="169"/>
        <end position="179"/>
    </location>
</feature>
<keyword evidence="2" id="KW-0812">Transmembrane</keyword>
<protein>
    <recommendedName>
        <fullName evidence="5">Integral membrane protein</fullName>
    </recommendedName>
</protein>
<feature type="region of interest" description="Disordered" evidence="1">
    <location>
        <begin position="169"/>
        <end position="209"/>
    </location>
</feature>
<feature type="compositionally biased region" description="Basic and acidic residues" evidence="1">
    <location>
        <begin position="48"/>
        <end position="60"/>
    </location>
</feature>
<dbReference type="RefSeq" id="WP_168090347.1">
    <property type="nucleotide sequence ID" value="NZ_BHZH01000182.1"/>
</dbReference>
<dbReference type="Proteomes" id="UP000727056">
    <property type="component" value="Unassembled WGS sequence"/>
</dbReference>
<keyword evidence="4" id="KW-1185">Reference proteome</keyword>
<feature type="transmembrane region" description="Helical" evidence="2">
    <location>
        <begin position="123"/>
        <end position="153"/>
    </location>
</feature>
<accession>A0ABX1CIJ8</accession>